<reference evidence="2 3" key="1">
    <citation type="submission" date="2022-11" db="EMBL/GenBank/DDBJ databases">
        <title>Minimal conservation of predation-associated metabolite biosynthetic gene clusters underscores biosynthetic potential of Myxococcota including descriptions for ten novel species: Archangium lansinium sp. nov., Myxococcus landrumus sp. nov., Nannocystis bai.</title>
        <authorList>
            <person name="Ahearne A."/>
            <person name="Stevens C."/>
            <person name="Phillips K."/>
        </authorList>
    </citation>
    <scope>NUCLEOTIDE SEQUENCE [LARGE SCALE GENOMIC DNA]</scope>
    <source>
        <strain evidence="2 3">MIWBW</strain>
    </source>
</reference>
<dbReference type="RefSeq" id="WP_267533363.1">
    <property type="nucleotide sequence ID" value="NZ_JAPNKA010000001.1"/>
</dbReference>
<feature type="transmembrane region" description="Helical" evidence="1">
    <location>
        <begin position="145"/>
        <end position="165"/>
    </location>
</feature>
<sequence length="243" mass="26372">MAFPAALLLVAAFVPLRWEGARTAHDAYHPLRAPTAQEAAALLSSWQLDGRPGAALVRMDADTVVLRTGYYLLPGAGGPERAGTVNWAGKTYGLISANWSSACSEHRLDRAPLEKELGRPLTDADVQPSFLADRPVSFASNRVPLYFLAEVGFLTLLLASLLFFLSRSGSRWWVIPLVAAHIVPVLLLVPIYSPAFFDADTFHQRVAVEALWDGCLMALLPLLLGSVLCFVGLGMRKRAVSAF</sequence>
<evidence type="ECO:0000256" key="1">
    <source>
        <dbReference type="SAM" id="Phobius"/>
    </source>
</evidence>
<dbReference type="EMBL" id="JAPNKA010000001">
    <property type="protein sequence ID" value="MCY1074395.1"/>
    <property type="molecule type" value="Genomic_DNA"/>
</dbReference>
<accession>A0ABT3ZYB5</accession>
<keyword evidence="3" id="KW-1185">Reference proteome</keyword>
<proteinExistence type="predicted"/>
<feature type="transmembrane region" description="Helical" evidence="1">
    <location>
        <begin position="211"/>
        <end position="233"/>
    </location>
</feature>
<comment type="caution">
    <text evidence="2">The sequence shown here is derived from an EMBL/GenBank/DDBJ whole genome shotgun (WGS) entry which is preliminary data.</text>
</comment>
<gene>
    <name evidence="2" type="ORF">OV287_07840</name>
</gene>
<organism evidence="2 3">
    <name type="scientific">Archangium lansingense</name>
    <dbReference type="NCBI Taxonomy" id="2995310"/>
    <lineage>
        <taxon>Bacteria</taxon>
        <taxon>Pseudomonadati</taxon>
        <taxon>Myxococcota</taxon>
        <taxon>Myxococcia</taxon>
        <taxon>Myxococcales</taxon>
        <taxon>Cystobacterineae</taxon>
        <taxon>Archangiaceae</taxon>
        <taxon>Archangium</taxon>
    </lineage>
</organism>
<evidence type="ECO:0000313" key="3">
    <source>
        <dbReference type="Proteomes" id="UP001207654"/>
    </source>
</evidence>
<keyword evidence="1" id="KW-0812">Transmembrane</keyword>
<keyword evidence="1" id="KW-0472">Membrane</keyword>
<feature type="transmembrane region" description="Helical" evidence="1">
    <location>
        <begin position="172"/>
        <end position="191"/>
    </location>
</feature>
<protein>
    <submittedName>
        <fullName evidence="2">Uncharacterized protein</fullName>
    </submittedName>
</protein>
<keyword evidence="1" id="KW-1133">Transmembrane helix</keyword>
<name>A0ABT3ZYB5_9BACT</name>
<evidence type="ECO:0000313" key="2">
    <source>
        <dbReference type="EMBL" id="MCY1074395.1"/>
    </source>
</evidence>
<dbReference type="Proteomes" id="UP001207654">
    <property type="component" value="Unassembled WGS sequence"/>
</dbReference>